<accession>A0A2T0FF40</accession>
<keyword evidence="3 4" id="KW-0472">Membrane</keyword>
<keyword evidence="6" id="KW-1185">Reference proteome</keyword>
<proteinExistence type="predicted"/>
<evidence type="ECO:0000256" key="2">
    <source>
        <dbReference type="ARBA" id="ARBA00023128"/>
    </source>
</evidence>
<evidence type="ECO:0000256" key="4">
    <source>
        <dbReference type="SAM" id="Phobius"/>
    </source>
</evidence>
<feature type="transmembrane region" description="Helical" evidence="4">
    <location>
        <begin position="12"/>
        <end position="32"/>
    </location>
</feature>
<keyword evidence="4" id="KW-1133">Transmembrane helix</keyword>
<dbReference type="GO" id="GO:0015986">
    <property type="term" value="P:proton motive force-driven ATP synthesis"/>
    <property type="evidence" value="ECO:0007669"/>
    <property type="project" value="TreeGrafter"/>
</dbReference>
<comment type="subcellular location">
    <subcellularLocation>
        <location evidence="1">Mitochondrion membrane</location>
    </subcellularLocation>
</comment>
<keyword evidence="4" id="KW-0812">Transmembrane</keyword>
<dbReference type="EMBL" id="NDIQ01000001">
    <property type="protein sequence ID" value="PRT53608.1"/>
    <property type="molecule type" value="Genomic_DNA"/>
</dbReference>
<comment type="caution">
    <text evidence="5">The sequence shown here is derived from an EMBL/GenBank/DDBJ whole genome shotgun (WGS) entry which is preliminary data.</text>
</comment>
<dbReference type="PANTHER" id="PTHR28074:SF1">
    <property type="entry name" value="ATP SYNTHASE SUBUNIT K, MITOCHONDRIAL"/>
    <property type="match status" value="1"/>
</dbReference>
<sequence>MGSAYKIFGRQVPAYQLSMATFGLIGAIVVAGTSGKKPAEAKPPIAAESSDEEKFIMDYLKKAEAESK</sequence>
<dbReference type="GeneID" id="36514977"/>
<evidence type="ECO:0000313" key="6">
    <source>
        <dbReference type="Proteomes" id="UP000238350"/>
    </source>
</evidence>
<evidence type="ECO:0000256" key="1">
    <source>
        <dbReference type="ARBA" id="ARBA00004325"/>
    </source>
</evidence>
<evidence type="ECO:0000313" key="5">
    <source>
        <dbReference type="EMBL" id="PRT53608.1"/>
    </source>
</evidence>
<dbReference type="OrthoDB" id="2094445at2759"/>
<reference evidence="5 6" key="1">
    <citation type="submission" date="2017-04" db="EMBL/GenBank/DDBJ databases">
        <title>Genome sequencing of [Candida] sorbophila.</title>
        <authorList>
            <person name="Ahn J.O."/>
        </authorList>
    </citation>
    <scope>NUCLEOTIDE SEQUENCE [LARGE SCALE GENOMIC DNA]</scope>
    <source>
        <strain evidence="5 6">DS02</strain>
    </source>
</reference>
<evidence type="ECO:0008006" key="7">
    <source>
        <dbReference type="Google" id="ProtNLM"/>
    </source>
</evidence>
<dbReference type="Pfam" id="PF11022">
    <property type="entry name" value="ATP19"/>
    <property type="match status" value="1"/>
</dbReference>
<gene>
    <name evidence="5" type="ORF">B9G98_01228</name>
</gene>
<evidence type="ECO:0000256" key="3">
    <source>
        <dbReference type="ARBA" id="ARBA00023136"/>
    </source>
</evidence>
<organism evidence="5 6">
    <name type="scientific">Wickerhamiella sorbophila</name>
    <dbReference type="NCBI Taxonomy" id="45607"/>
    <lineage>
        <taxon>Eukaryota</taxon>
        <taxon>Fungi</taxon>
        <taxon>Dikarya</taxon>
        <taxon>Ascomycota</taxon>
        <taxon>Saccharomycotina</taxon>
        <taxon>Dipodascomycetes</taxon>
        <taxon>Dipodascales</taxon>
        <taxon>Trichomonascaceae</taxon>
        <taxon>Wickerhamiella</taxon>
    </lineage>
</organism>
<protein>
    <recommendedName>
        <fullName evidence="7">ATP synthase subunit K, mitochondrial</fullName>
    </recommendedName>
</protein>
<dbReference type="PANTHER" id="PTHR28074">
    <property type="entry name" value="ATP SYNTHASE SUBUNIT K, MITOCHONDRIAL"/>
    <property type="match status" value="1"/>
</dbReference>
<dbReference type="AlphaFoldDB" id="A0A2T0FF40"/>
<dbReference type="Proteomes" id="UP000238350">
    <property type="component" value="Unassembled WGS sequence"/>
</dbReference>
<keyword evidence="2" id="KW-0496">Mitochondrion</keyword>
<dbReference type="InterPro" id="IPR021278">
    <property type="entry name" value="ATP19"/>
</dbReference>
<dbReference type="RefSeq" id="XP_024663554.1">
    <property type="nucleotide sequence ID" value="XM_024807786.1"/>
</dbReference>
<name>A0A2T0FF40_9ASCO</name>
<dbReference type="GO" id="GO:0031966">
    <property type="term" value="C:mitochondrial membrane"/>
    <property type="evidence" value="ECO:0007669"/>
    <property type="project" value="UniProtKB-SubCell"/>
</dbReference>